<dbReference type="PANTHER" id="PTHR33678:SF2">
    <property type="match status" value="1"/>
</dbReference>
<dbReference type="InterPro" id="IPR052344">
    <property type="entry name" value="Transposase-related"/>
</dbReference>
<dbReference type="Proteomes" id="UP001243009">
    <property type="component" value="Unassembled WGS sequence"/>
</dbReference>
<dbReference type="Pfam" id="PF03050">
    <property type="entry name" value="DDE_Tnp_IS66"/>
    <property type="match status" value="1"/>
</dbReference>
<dbReference type="InterPro" id="IPR004291">
    <property type="entry name" value="Transposase_IS66_central"/>
</dbReference>
<feature type="non-terminal residue" evidence="2">
    <location>
        <position position="118"/>
    </location>
</feature>
<evidence type="ECO:0000259" key="1">
    <source>
        <dbReference type="Pfam" id="PF03050"/>
    </source>
</evidence>
<feature type="domain" description="Transposase IS66 central" evidence="1">
    <location>
        <begin position="21"/>
        <end position="94"/>
    </location>
</feature>
<keyword evidence="3" id="KW-1185">Reference proteome</keyword>
<feature type="non-terminal residue" evidence="2">
    <location>
        <position position="1"/>
    </location>
</feature>
<gene>
    <name evidence="2" type="ORF">Q7A36_41165</name>
</gene>
<dbReference type="EMBL" id="JAUTWS010000542">
    <property type="protein sequence ID" value="MDO9714749.1"/>
    <property type="molecule type" value="Genomic_DNA"/>
</dbReference>
<comment type="caution">
    <text evidence="2">The sequence shown here is derived from an EMBL/GenBank/DDBJ whole genome shotgun (WGS) entry which is preliminary data.</text>
</comment>
<accession>A0ABT9EF86</accession>
<organism evidence="2 3">
    <name type="scientific">Paracraurococcus lichenis</name>
    <dbReference type="NCBI Taxonomy" id="3064888"/>
    <lineage>
        <taxon>Bacteria</taxon>
        <taxon>Pseudomonadati</taxon>
        <taxon>Pseudomonadota</taxon>
        <taxon>Alphaproteobacteria</taxon>
        <taxon>Acetobacterales</taxon>
        <taxon>Roseomonadaceae</taxon>
        <taxon>Paracraurococcus</taxon>
    </lineage>
</organism>
<name>A0ABT9EF86_9PROT</name>
<proteinExistence type="predicted"/>
<dbReference type="PANTHER" id="PTHR33678">
    <property type="entry name" value="BLL1576 PROTEIN"/>
    <property type="match status" value="1"/>
</dbReference>
<sequence length="118" mass="13591">TVRIAHRRPRLADATLAAYHGRLQRALDELLKIMPDNKPRLKLQRIIKRFRQNLFVFLTDRAVSPTNNGSEQALRPCVIFRKVTNGFRSVWGADLYADVRSVLETARRRGLGILQALR</sequence>
<dbReference type="RefSeq" id="WP_305109536.1">
    <property type="nucleotide sequence ID" value="NZ_JAUTWS010000542.1"/>
</dbReference>
<evidence type="ECO:0000313" key="3">
    <source>
        <dbReference type="Proteomes" id="UP001243009"/>
    </source>
</evidence>
<evidence type="ECO:0000313" key="2">
    <source>
        <dbReference type="EMBL" id="MDO9714749.1"/>
    </source>
</evidence>
<protein>
    <submittedName>
        <fullName evidence="2">Transposase</fullName>
    </submittedName>
</protein>
<reference evidence="2 3" key="1">
    <citation type="submission" date="2023-08" db="EMBL/GenBank/DDBJ databases">
        <title>The draft genome sequence of Paracraurococcus sp. LOR1-02.</title>
        <authorList>
            <person name="Kingkaew E."/>
            <person name="Tanasupawat S."/>
        </authorList>
    </citation>
    <scope>NUCLEOTIDE SEQUENCE [LARGE SCALE GENOMIC DNA]</scope>
    <source>
        <strain evidence="2 3">LOR1-02</strain>
    </source>
</reference>